<comment type="function">
    <text evidence="2 7">Catalyzes the epimerization of the C3' and C5'positions of dTDP-6-deoxy-D-xylo-4-hexulose, forming dTDP-6-deoxy-L-lyxo-4-hexulose.</text>
</comment>
<dbReference type="GO" id="GO:0008830">
    <property type="term" value="F:dTDP-4-dehydrorhamnose 3,5-epimerase activity"/>
    <property type="evidence" value="ECO:0007669"/>
    <property type="project" value="UniProtKB-UniRule"/>
</dbReference>
<dbReference type="InterPro" id="IPR011051">
    <property type="entry name" value="RmlC_Cupin_sf"/>
</dbReference>
<evidence type="ECO:0000313" key="9">
    <source>
        <dbReference type="Proteomes" id="UP000442694"/>
    </source>
</evidence>
<keyword evidence="7 8" id="KW-0413">Isomerase</keyword>
<dbReference type="UniPathway" id="UPA00124"/>
<evidence type="ECO:0000256" key="2">
    <source>
        <dbReference type="ARBA" id="ARBA00001997"/>
    </source>
</evidence>
<evidence type="ECO:0000256" key="3">
    <source>
        <dbReference type="ARBA" id="ARBA00012098"/>
    </source>
</evidence>
<organism evidence="8 9">
    <name type="scientific">Fluviispira multicolorata</name>
    <dbReference type="NCBI Taxonomy" id="2654512"/>
    <lineage>
        <taxon>Bacteria</taxon>
        <taxon>Pseudomonadati</taxon>
        <taxon>Bdellovibrionota</taxon>
        <taxon>Oligoflexia</taxon>
        <taxon>Silvanigrellales</taxon>
        <taxon>Silvanigrellaceae</taxon>
        <taxon>Fluviispira</taxon>
    </lineage>
</organism>
<keyword evidence="9" id="KW-1185">Reference proteome</keyword>
<dbReference type="PANTHER" id="PTHR21047">
    <property type="entry name" value="DTDP-6-DEOXY-D-GLUCOSE-3,5 EPIMERASE"/>
    <property type="match status" value="1"/>
</dbReference>
<feature type="site" description="Participates in a stacking interaction with the thymidine ring of dTDP-4-oxo-6-deoxyglucose" evidence="6">
    <location>
        <position position="134"/>
    </location>
</feature>
<dbReference type="GO" id="GO:0000271">
    <property type="term" value="P:polysaccharide biosynthetic process"/>
    <property type="evidence" value="ECO:0007669"/>
    <property type="project" value="TreeGrafter"/>
</dbReference>
<comment type="subunit">
    <text evidence="7">Homodimer.</text>
</comment>
<feature type="active site" description="Proton acceptor" evidence="5">
    <location>
        <position position="61"/>
    </location>
</feature>
<feature type="active site" description="Proton donor" evidence="5">
    <location>
        <position position="128"/>
    </location>
</feature>
<dbReference type="Gene3D" id="2.60.120.10">
    <property type="entry name" value="Jelly Rolls"/>
    <property type="match status" value="1"/>
</dbReference>
<evidence type="ECO:0000313" key="8">
    <source>
        <dbReference type="EMBL" id="KAB8028017.1"/>
    </source>
</evidence>
<comment type="similarity">
    <text evidence="7">Belongs to the dTDP-4-dehydrorhamnose 3,5-epimerase family.</text>
</comment>
<dbReference type="SUPFAM" id="SSF51182">
    <property type="entry name" value="RmlC-like cupins"/>
    <property type="match status" value="1"/>
</dbReference>
<name>A0A833JD52_9BACT</name>
<evidence type="ECO:0000256" key="7">
    <source>
        <dbReference type="RuleBase" id="RU364069"/>
    </source>
</evidence>
<dbReference type="EMBL" id="WFLN01000010">
    <property type="protein sequence ID" value="KAB8028017.1"/>
    <property type="molecule type" value="Genomic_DNA"/>
</dbReference>
<evidence type="ECO:0000256" key="5">
    <source>
        <dbReference type="PIRSR" id="PIRSR600888-1"/>
    </source>
</evidence>
<dbReference type="CDD" id="cd00438">
    <property type="entry name" value="cupin_RmlC"/>
    <property type="match status" value="1"/>
</dbReference>
<reference evidence="8 9" key="1">
    <citation type="submission" date="2019-10" db="EMBL/GenBank/DDBJ databases">
        <title>New genus of Silvanigrellaceae.</title>
        <authorList>
            <person name="Pitt A."/>
            <person name="Hahn M.W."/>
        </authorList>
    </citation>
    <scope>NUCLEOTIDE SEQUENCE [LARGE SCALE GENOMIC DNA]</scope>
    <source>
        <strain evidence="8 9">33A1-SZDP</strain>
    </source>
</reference>
<dbReference type="RefSeq" id="WP_152213839.1">
    <property type="nucleotide sequence ID" value="NZ_WFLN01000010.1"/>
</dbReference>
<gene>
    <name evidence="8" type="primary">rfbC</name>
    <name evidence="8" type="ORF">GCL57_13265</name>
</gene>
<comment type="caution">
    <text evidence="8">The sequence shown here is derived from an EMBL/GenBank/DDBJ whole genome shotgun (WGS) entry which is preliminary data.</text>
</comment>
<dbReference type="InterPro" id="IPR000888">
    <property type="entry name" value="RmlC-like"/>
</dbReference>
<dbReference type="EC" id="5.1.3.13" evidence="3 7"/>
<dbReference type="Proteomes" id="UP000442694">
    <property type="component" value="Unassembled WGS sequence"/>
</dbReference>
<evidence type="ECO:0000256" key="4">
    <source>
        <dbReference type="ARBA" id="ARBA00019595"/>
    </source>
</evidence>
<evidence type="ECO:0000256" key="1">
    <source>
        <dbReference type="ARBA" id="ARBA00001298"/>
    </source>
</evidence>
<dbReference type="NCBIfam" id="TIGR01221">
    <property type="entry name" value="rmlC"/>
    <property type="match status" value="1"/>
</dbReference>
<proteinExistence type="inferred from homology"/>
<dbReference type="Pfam" id="PF00908">
    <property type="entry name" value="dTDP_sugar_isom"/>
    <property type="match status" value="1"/>
</dbReference>
<dbReference type="InterPro" id="IPR014710">
    <property type="entry name" value="RmlC-like_jellyroll"/>
</dbReference>
<sequence length="179" mass="20900">MKLNKTGFDDLLLIEVNFFYDFRGSFFESWRENEYKKLGINEVFIQDNISISKKNILRGLHFQKNQGQLVTVVHGKIFDVAVDLRPNSKTYKNYFSIELNSKNPKQLYMPPGFAHGFCVLSDLAIINYKCTQYYNSKDEGGIIWNDPSIDIKWPLNDHIISERDSSFPKLGHNYDRICT</sequence>
<evidence type="ECO:0000256" key="6">
    <source>
        <dbReference type="PIRSR" id="PIRSR600888-3"/>
    </source>
</evidence>
<dbReference type="GO" id="GO:0019305">
    <property type="term" value="P:dTDP-rhamnose biosynthetic process"/>
    <property type="evidence" value="ECO:0007669"/>
    <property type="project" value="UniProtKB-UniRule"/>
</dbReference>
<dbReference type="AlphaFoldDB" id="A0A833JD52"/>
<accession>A0A833JD52</accession>
<comment type="catalytic activity">
    <reaction evidence="1 7">
        <text>dTDP-4-dehydro-6-deoxy-alpha-D-glucose = dTDP-4-dehydro-beta-L-rhamnose</text>
        <dbReference type="Rhea" id="RHEA:16969"/>
        <dbReference type="ChEBI" id="CHEBI:57649"/>
        <dbReference type="ChEBI" id="CHEBI:62830"/>
        <dbReference type="EC" id="5.1.3.13"/>
    </reaction>
</comment>
<protein>
    <recommendedName>
        <fullName evidence="4 7">dTDP-4-dehydrorhamnose 3,5-epimerase</fullName>
        <ecNumber evidence="3 7">5.1.3.13</ecNumber>
    </recommendedName>
    <alternativeName>
        <fullName evidence="7">Thymidine diphospho-4-keto-rhamnose 3,5-epimerase</fullName>
    </alternativeName>
</protein>
<comment type="pathway">
    <text evidence="7">Carbohydrate biosynthesis; dTDP-L-rhamnose biosynthesis.</text>
</comment>
<dbReference type="GO" id="GO:0005829">
    <property type="term" value="C:cytosol"/>
    <property type="evidence" value="ECO:0007669"/>
    <property type="project" value="TreeGrafter"/>
</dbReference>
<dbReference type="PANTHER" id="PTHR21047:SF2">
    <property type="entry name" value="THYMIDINE DIPHOSPHO-4-KETO-RHAMNOSE 3,5-EPIMERASE"/>
    <property type="match status" value="1"/>
</dbReference>